<dbReference type="Proteomes" id="UP001320706">
    <property type="component" value="Unassembled WGS sequence"/>
</dbReference>
<protein>
    <submittedName>
        <fullName evidence="1">Uncharacterized protein</fullName>
    </submittedName>
</protein>
<keyword evidence="2" id="KW-1185">Reference proteome</keyword>
<proteinExistence type="predicted"/>
<name>A0ACC3SFN9_9PEZI</name>
<evidence type="ECO:0000313" key="1">
    <source>
        <dbReference type="EMBL" id="KAK8211321.1"/>
    </source>
</evidence>
<sequence>MSTSSISSSEAKMPARLRTLGHQRQKPKPEIRISLNGARDLDYPVYSSLDKIEGTVSVTAPQDIRFENVDIQFVGSSKAYVEKLTTTASLPGRSEAFHQFLKLTQPIEESMYPQPRVLEAGRTYKFPFLFVVPQQMLPRICRHTVLHESVRDAHLQLPPSLGDKTTPLDDLAPDMAIINYSVMARVTRAKGEEKDKNTLAHVARKVRIVPSTSEHPPVDIDGEDGDYTMRSSKKIKKGVFKGKLGTLTMSAAQPKSLRLPSPTSHSDIPVSTMATVKLRFDPADPRAQPPRLTTLSAKIGVKTFFASTARTHYPNKKSTMYDLSQGVHGESISLPSRCVAGVEWTYHSSPPSSSPSSDLERRDSACSLSPPLAKLPTPSANPTEAGFYTAQILVPISLPQASTKTFVPTFHTCLISRIYNLSLHLGVHSNLGPSLELKVPLQISSSGSASAQAEQESRDQEDLAAEEREVEGFFEPRRIGPMREELVGGSQIPGAGGLRDAPPQYEVLPSGGLRVPAYA</sequence>
<reference evidence="1" key="1">
    <citation type="submission" date="2024-02" db="EMBL/GenBank/DDBJ databases">
        <title>Metagenome Assembled Genome of Zalaria obscura JY119.</title>
        <authorList>
            <person name="Vighnesh L."/>
            <person name="Jagadeeshwari U."/>
            <person name="Venkata Ramana C."/>
            <person name="Sasikala C."/>
        </authorList>
    </citation>
    <scope>NUCLEOTIDE SEQUENCE</scope>
    <source>
        <strain evidence="1">JY119</strain>
    </source>
</reference>
<accession>A0ACC3SFN9</accession>
<evidence type="ECO:0000313" key="2">
    <source>
        <dbReference type="Proteomes" id="UP001320706"/>
    </source>
</evidence>
<dbReference type="EMBL" id="JAMKPW020000014">
    <property type="protein sequence ID" value="KAK8211321.1"/>
    <property type="molecule type" value="Genomic_DNA"/>
</dbReference>
<comment type="caution">
    <text evidence="1">The sequence shown here is derived from an EMBL/GenBank/DDBJ whole genome shotgun (WGS) entry which is preliminary data.</text>
</comment>
<organism evidence="1 2">
    <name type="scientific">Zalaria obscura</name>
    <dbReference type="NCBI Taxonomy" id="2024903"/>
    <lineage>
        <taxon>Eukaryota</taxon>
        <taxon>Fungi</taxon>
        <taxon>Dikarya</taxon>
        <taxon>Ascomycota</taxon>
        <taxon>Pezizomycotina</taxon>
        <taxon>Dothideomycetes</taxon>
        <taxon>Dothideomycetidae</taxon>
        <taxon>Dothideales</taxon>
        <taxon>Zalariaceae</taxon>
        <taxon>Zalaria</taxon>
    </lineage>
</organism>
<gene>
    <name evidence="1" type="ORF">M8818_003288</name>
</gene>